<keyword evidence="3" id="KW-1185">Reference proteome</keyword>
<dbReference type="OrthoDB" id="6511194at2759"/>
<accession>A0A0C9T5V8</accession>
<feature type="compositionally biased region" description="Basic residues" evidence="1">
    <location>
        <begin position="1"/>
        <end position="10"/>
    </location>
</feature>
<name>A0A0C9T5V8_SPHS4</name>
<gene>
    <name evidence="2" type="ORF">M422DRAFT_56449</name>
</gene>
<dbReference type="HOGENOM" id="CLU_461635_0_0_1"/>
<evidence type="ECO:0000313" key="3">
    <source>
        <dbReference type="Proteomes" id="UP000054279"/>
    </source>
</evidence>
<dbReference type="EMBL" id="KN837503">
    <property type="protein sequence ID" value="KIJ24318.1"/>
    <property type="molecule type" value="Genomic_DNA"/>
</dbReference>
<feature type="region of interest" description="Disordered" evidence="1">
    <location>
        <begin position="1"/>
        <end position="32"/>
    </location>
</feature>
<dbReference type="Proteomes" id="UP000054279">
    <property type="component" value="Unassembled WGS sequence"/>
</dbReference>
<evidence type="ECO:0000256" key="1">
    <source>
        <dbReference type="SAM" id="MobiDB-lite"/>
    </source>
</evidence>
<dbReference type="AlphaFoldDB" id="A0A0C9T5V8"/>
<dbReference type="PANTHER" id="PTHR35871:SF1">
    <property type="entry name" value="CXC1-LIKE CYSTEINE CLUSTER ASSOCIATED WITH KDZ TRANSPOSASES DOMAIN-CONTAINING PROTEIN"/>
    <property type="match status" value="1"/>
</dbReference>
<feature type="region of interest" description="Disordered" evidence="1">
    <location>
        <begin position="185"/>
        <end position="209"/>
    </location>
</feature>
<proteinExistence type="predicted"/>
<organism evidence="2 3">
    <name type="scientific">Sphaerobolus stellatus (strain SS14)</name>
    <dbReference type="NCBI Taxonomy" id="990650"/>
    <lineage>
        <taxon>Eukaryota</taxon>
        <taxon>Fungi</taxon>
        <taxon>Dikarya</taxon>
        <taxon>Basidiomycota</taxon>
        <taxon>Agaricomycotina</taxon>
        <taxon>Agaricomycetes</taxon>
        <taxon>Phallomycetidae</taxon>
        <taxon>Geastrales</taxon>
        <taxon>Sphaerobolaceae</taxon>
        <taxon>Sphaerobolus</taxon>
    </lineage>
</organism>
<sequence length="591" mass="67417">MPKTRKRKAIARTSDTVSLEVGESDSESIGSVFADDERDGDFVLLENVSSGWITESEEFSDDYDDLPVLPSPVETRSEQRRKRCFEMRSAEYHLDGCIEKAGGGKDKTGELRGQYGVGGKSERTVYRKIKELKDVAATSGSRITDGELQQQINSVKAQQRGSSKLVQTSINNFLKCKSIAVGTEIESEASPPVQKKSRHVPEDSSINSTSEIIIIEDDEPPSSQDEEEIAEGELITEEVTDEANKWMDIVGEDMPIVTSDFAQLQALCLENLKISRKKKNYAAEVWYAALADLYRWTPQQGRIKASRRVMRNHGRGDGFARRLRGQARYFEQYQTLRPSYHGQRKTSGSLLDNEEVCMGLQRWLRTLEVGKATPLLLRKHVTEAVLPSLSDISKKSISLCTARKWMWALGFRQKRHSKGVYYDGHERKDVKEHRHKFLEVMNELAKSSATYEGDDMKRVPPQFMNGQEQQEVEFIYHDEMSVHANDYQQDYWLRPGEQVLKKKERGHVMMVSDFICQETMRLCLSDEQWEAELAKPEAEHLPVHDACVIIYPSGREGGDSYWNNEQMIAQLEKCAEDFQNTVSKQEVCLDL</sequence>
<reference evidence="2 3" key="1">
    <citation type="submission" date="2014-06" db="EMBL/GenBank/DDBJ databases">
        <title>Evolutionary Origins and Diversification of the Mycorrhizal Mutualists.</title>
        <authorList>
            <consortium name="DOE Joint Genome Institute"/>
            <consortium name="Mycorrhizal Genomics Consortium"/>
            <person name="Kohler A."/>
            <person name="Kuo A."/>
            <person name="Nagy L.G."/>
            <person name="Floudas D."/>
            <person name="Copeland A."/>
            <person name="Barry K.W."/>
            <person name="Cichocki N."/>
            <person name="Veneault-Fourrey C."/>
            <person name="LaButti K."/>
            <person name="Lindquist E.A."/>
            <person name="Lipzen A."/>
            <person name="Lundell T."/>
            <person name="Morin E."/>
            <person name="Murat C."/>
            <person name="Riley R."/>
            <person name="Ohm R."/>
            <person name="Sun H."/>
            <person name="Tunlid A."/>
            <person name="Henrissat B."/>
            <person name="Grigoriev I.V."/>
            <person name="Hibbett D.S."/>
            <person name="Martin F."/>
        </authorList>
    </citation>
    <scope>NUCLEOTIDE SEQUENCE [LARGE SCALE GENOMIC DNA]</scope>
    <source>
        <strain evidence="2 3">SS14</strain>
    </source>
</reference>
<protein>
    <submittedName>
        <fullName evidence="2">Uncharacterized protein</fullName>
    </submittedName>
</protein>
<evidence type="ECO:0000313" key="2">
    <source>
        <dbReference type="EMBL" id="KIJ24318.1"/>
    </source>
</evidence>
<dbReference type="PANTHER" id="PTHR35871">
    <property type="entry name" value="EXPRESSED PROTEIN"/>
    <property type="match status" value="1"/>
</dbReference>